<evidence type="ECO:0000313" key="2">
    <source>
        <dbReference type="EMBL" id="KAI9257301.1"/>
    </source>
</evidence>
<accession>A0AAD5PCE5</accession>
<keyword evidence="1" id="KW-0812">Transmembrane</keyword>
<evidence type="ECO:0000256" key="1">
    <source>
        <dbReference type="SAM" id="Phobius"/>
    </source>
</evidence>
<dbReference type="AlphaFoldDB" id="A0AAD5PCE5"/>
<comment type="caution">
    <text evidence="2">The sequence shown here is derived from an EMBL/GenBank/DDBJ whole genome shotgun (WGS) entry which is preliminary data.</text>
</comment>
<reference evidence="2" key="1">
    <citation type="journal article" date="2022" name="IScience">
        <title>Evolution of zygomycete secretomes and the origins of terrestrial fungal ecologies.</title>
        <authorList>
            <person name="Chang Y."/>
            <person name="Wang Y."/>
            <person name="Mondo S."/>
            <person name="Ahrendt S."/>
            <person name="Andreopoulos W."/>
            <person name="Barry K."/>
            <person name="Beard J."/>
            <person name="Benny G.L."/>
            <person name="Blankenship S."/>
            <person name="Bonito G."/>
            <person name="Cuomo C."/>
            <person name="Desiro A."/>
            <person name="Gervers K.A."/>
            <person name="Hundley H."/>
            <person name="Kuo A."/>
            <person name="LaButti K."/>
            <person name="Lang B.F."/>
            <person name="Lipzen A."/>
            <person name="O'Donnell K."/>
            <person name="Pangilinan J."/>
            <person name="Reynolds N."/>
            <person name="Sandor L."/>
            <person name="Smith M.E."/>
            <person name="Tsang A."/>
            <person name="Grigoriev I.V."/>
            <person name="Stajich J.E."/>
            <person name="Spatafora J.W."/>
        </authorList>
    </citation>
    <scope>NUCLEOTIDE SEQUENCE</scope>
    <source>
        <strain evidence="2">RSA 2281</strain>
    </source>
</reference>
<gene>
    <name evidence="2" type="ORF">BDA99DRAFT_516088</name>
</gene>
<sequence length="72" mass="8572">MNASERLIKKKGGGKKRCENHRHVSVFFRFKSFRTLSVIFFFHCFGAMNDASWLKFTILMKIFYYSLIIIKS</sequence>
<reference evidence="2" key="2">
    <citation type="submission" date="2023-02" db="EMBL/GenBank/DDBJ databases">
        <authorList>
            <consortium name="DOE Joint Genome Institute"/>
            <person name="Mondo S.J."/>
            <person name="Chang Y."/>
            <person name="Wang Y."/>
            <person name="Ahrendt S."/>
            <person name="Andreopoulos W."/>
            <person name="Barry K."/>
            <person name="Beard J."/>
            <person name="Benny G.L."/>
            <person name="Blankenship S."/>
            <person name="Bonito G."/>
            <person name="Cuomo C."/>
            <person name="Desiro A."/>
            <person name="Gervers K.A."/>
            <person name="Hundley H."/>
            <person name="Kuo A."/>
            <person name="LaButti K."/>
            <person name="Lang B.F."/>
            <person name="Lipzen A."/>
            <person name="O'Donnell K."/>
            <person name="Pangilinan J."/>
            <person name="Reynolds N."/>
            <person name="Sandor L."/>
            <person name="Smith M.W."/>
            <person name="Tsang A."/>
            <person name="Grigoriev I.V."/>
            <person name="Stajich J.E."/>
            <person name="Spatafora J.W."/>
        </authorList>
    </citation>
    <scope>NUCLEOTIDE SEQUENCE</scope>
    <source>
        <strain evidence="2">RSA 2281</strain>
    </source>
</reference>
<protein>
    <submittedName>
        <fullName evidence="2">Uncharacterized protein</fullName>
    </submittedName>
</protein>
<name>A0AAD5PCE5_9FUNG</name>
<feature type="transmembrane region" description="Helical" evidence="1">
    <location>
        <begin position="26"/>
        <end position="48"/>
    </location>
</feature>
<evidence type="ECO:0000313" key="3">
    <source>
        <dbReference type="Proteomes" id="UP001209540"/>
    </source>
</evidence>
<keyword evidence="3" id="KW-1185">Reference proteome</keyword>
<dbReference type="EMBL" id="JAIXMP010000020">
    <property type="protein sequence ID" value="KAI9257301.1"/>
    <property type="molecule type" value="Genomic_DNA"/>
</dbReference>
<feature type="transmembrane region" description="Helical" evidence="1">
    <location>
        <begin position="54"/>
        <end position="70"/>
    </location>
</feature>
<keyword evidence="1" id="KW-1133">Transmembrane helix</keyword>
<keyword evidence="1" id="KW-0472">Membrane</keyword>
<proteinExistence type="predicted"/>
<organism evidence="2 3">
    <name type="scientific">Phascolomyces articulosus</name>
    <dbReference type="NCBI Taxonomy" id="60185"/>
    <lineage>
        <taxon>Eukaryota</taxon>
        <taxon>Fungi</taxon>
        <taxon>Fungi incertae sedis</taxon>
        <taxon>Mucoromycota</taxon>
        <taxon>Mucoromycotina</taxon>
        <taxon>Mucoromycetes</taxon>
        <taxon>Mucorales</taxon>
        <taxon>Lichtheimiaceae</taxon>
        <taxon>Phascolomyces</taxon>
    </lineage>
</organism>
<dbReference type="Proteomes" id="UP001209540">
    <property type="component" value="Unassembled WGS sequence"/>
</dbReference>